<organism evidence="1 2">
    <name type="scientific">Aspergillus costaricaensis CBS 115574</name>
    <dbReference type="NCBI Taxonomy" id="1448317"/>
    <lineage>
        <taxon>Eukaryota</taxon>
        <taxon>Fungi</taxon>
        <taxon>Dikarya</taxon>
        <taxon>Ascomycota</taxon>
        <taxon>Pezizomycotina</taxon>
        <taxon>Eurotiomycetes</taxon>
        <taxon>Eurotiomycetidae</taxon>
        <taxon>Eurotiales</taxon>
        <taxon>Aspergillaceae</taxon>
        <taxon>Aspergillus</taxon>
        <taxon>Aspergillus subgen. Circumdati</taxon>
    </lineage>
</organism>
<evidence type="ECO:0000313" key="1">
    <source>
        <dbReference type="EMBL" id="RAK83080.1"/>
    </source>
</evidence>
<accession>A0ACD1HXW1</accession>
<dbReference type="Proteomes" id="UP000249748">
    <property type="component" value="Unassembled WGS sequence"/>
</dbReference>
<protein>
    <submittedName>
        <fullName evidence="1">Uncharacterized protein</fullName>
    </submittedName>
</protein>
<gene>
    <name evidence="1" type="ORF">BO79DRAFT_291467</name>
</gene>
<sequence>MGRGAGTRDKGRPSDLWRGSNGGTIRAAGKDGSWPELLPSSCSLPKLAIPPNQRLTLPALVGLTDVTPIESVPWPMGVPVDLQAHPGHLLDSIGGRDWRRERGLPPSLASATGARGRQTPPDMALALLRPGHACCIPEGLLHHHTTSRPCIHSDGL</sequence>
<dbReference type="EMBL" id="KZ824599">
    <property type="protein sequence ID" value="RAK83080.1"/>
    <property type="molecule type" value="Genomic_DNA"/>
</dbReference>
<evidence type="ECO:0000313" key="2">
    <source>
        <dbReference type="Proteomes" id="UP000249748"/>
    </source>
</evidence>
<reference evidence="1" key="1">
    <citation type="submission" date="2018-02" db="EMBL/GenBank/DDBJ databases">
        <title>The genomes of Aspergillus section Nigri reveals drivers in fungal speciation.</title>
        <authorList>
            <consortium name="DOE Joint Genome Institute"/>
            <person name="Vesth T.C."/>
            <person name="Nybo J."/>
            <person name="Theobald S."/>
            <person name="Brandl J."/>
            <person name="Frisvad J.C."/>
            <person name="Nielsen K.F."/>
            <person name="Lyhne E.K."/>
            <person name="Kogle M.E."/>
            <person name="Kuo A."/>
            <person name="Riley R."/>
            <person name="Clum A."/>
            <person name="Nolan M."/>
            <person name="Lipzen A."/>
            <person name="Salamov A."/>
            <person name="Henrissat B."/>
            <person name="Wiebenga A."/>
            <person name="De vries R.P."/>
            <person name="Grigoriev I.V."/>
            <person name="Mortensen U.H."/>
            <person name="Andersen M.R."/>
            <person name="Baker S.E."/>
        </authorList>
    </citation>
    <scope>NUCLEOTIDE SEQUENCE</scope>
    <source>
        <strain evidence="1">CBS 115574</strain>
    </source>
</reference>
<keyword evidence="2" id="KW-1185">Reference proteome</keyword>
<proteinExistence type="predicted"/>
<name>A0ACD1HXW1_9EURO</name>